<comment type="function">
    <text evidence="9">Probable molecular chaperone assisting protein biosynthesis and transport in the endoplasmic reticulum. Required for the proper biosynthesis and transport of pulmonary surfactant-associated protein A/SP-A, pulmonary surfactant-associated protein D/SP-D and the lipid transporter ABCA3. By regulating both the proper expression and the degradation through the endoplasmic reticulum-associated protein degradation pathway of these proteins plays a crucial role in pulmonary surfactant homeostasis. Has an anti-fibrotic activity by negatively regulating the secretion of type I and type III collagens. This calcium-binding protein also transiently associates with immature PCSK6 and regulates its secretion.</text>
</comment>
<accession>A0A154P6E5</accession>
<evidence type="ECO:0000313" key="14">
    <source>
        <dbReference type="EMBL" id="KZC07411.1"/>
    </source>
</evidence>
<reference evidence="14 15" key="1">
    <citation type="submission" date="2015-07" db="EMBL/GenBank/DDBJ databases">
        <title>The genome of Dufourea novaeangliae.</title>
        <authorList>
            <person name="Pan H."/>
            <person name="Kapheim K."/>
        </authorList>
    </citation>
    <scope>NUCLEOTIDE SEQUENCE [LARGE SCALE GENOMIC DNA]</scope>
    <source>
        <strain evidence="14">0120121106</strain>
        <tissue evidence="14">Whole body</tissue>
    </source>
</reference>
<dbReference type="AlphaFoldDB" id="A0A154P6E5"/>
<feature type="compositionally biased region" description="Polar residues" evidence="12">
    <location>
        <begin position="122"/>
        <end position="133"/>
    </location>
</feature>
<dbReference type="InterPro" id="IPR002048">
    <property type="entry name" value="EF_hand_dom"/>
</dbReference>
<dbReference type="GO" id="GO:0005788">
    <property type="term" value="C:endoplasmic reticulum lumen"/>
    <property type="evidence" value="ECO:0007669"/>
    <property type="project" value="UniProtKB-SubCell"/>
</dbReference>
<keyword evidence="4" id="KW-0677">Repeat</keyword>
<evidence type="ECO:0000256" key="12">
    <source>
        <dbReference type="SAM" id="MobiDB-lite"/>
    </source>
</evidence>
<dbReference type="OrthoDB" id="293868at2759"/>
<dbReference type="SMART" id="SM00054">
    <property type="entry name" value="EFh"/>
    <property type="match status" value="4"/>
</dbReference>
<sequence length="424" mass="48103">MRPERKEAYRWPGNTNEMISTVNEPNDDIEWTQPESNPNSLVVKLNGAQRARARGSREGVAVRWKQPPPPPSTITVGIAGASTVSPDERGSNSSSRKITLSPARLYNQEDTAGRLEAEKGLDTTTTAGHNKPNSNERTEDGAFSPRDMDHYAGGEHHQEFDHEAILGSVKEAEEFDKLPMKESKRRLGILLTKMDLNNDKVIERNELKAWILRSFSMLSAEESQDRLEDTDADEDGKVSWNEVLQDTYGTDPEDLAVDDKLITDDKQTFEAADINKDGYLDTEEFKAYTHPEETPRMFPLLLKQALVDKDTDKDGYISFQEFIGNRAKAENKEWLLIEKDKFDYEHDKNGDGRLDSDEILSWLVPSNEEIASDEVDHLFAASDDDHDNRLSFDEILDHHDAFVGSEATDYGDHLQDIERFQDEL</sequence>
<dbReference type="FunFam" id="1.10.238.10:FF:000104">
    <property type="entry name" value="calumenin isoform X1"/>
    <property type="match status" value="1"/>
</dbReference>
<feature type="domain" description="EF-hand" evidence="13">
    <location>
        <begin position="260"/>
        <end position="295"/>
    </location>
</feature>
<keyword evidence="7" id="KW-0325">Glycoprotein</keyword>
<evidence type="ECO:0000256" key="5">
    <source>
        <dbReference type="ARBA" id="ARBA00022824"/>
    </source>
</evidence>
<dbReference type="GO" id="GO:0015031">
    <property type="term" value="P:protein transport"/>
    <property type="evidence" value="ECO:0007669"/>
    <property type="project" value="UniProtKB-ARBA"/>
</dbReference>
<evidence type="ECO:0000256" key="10">
    <source>
        <dbReference type="ARBA" id="ARBA00063143"/>
    </source>
</evidence>
<evidence type="ECO:0000256" key="8">
    <source>
        <dbReference type="ARBA" id="ARBA00023186"/>
    </source>
</evidence>
<evidence type="ECO:0000256" key="1">
    <source>
        <dbReference type="ARBA" id="ARBA00004319"/>
    </source>
</evidence>
<dbReference type="PROSITE" id="PS50222">
    <property type="entry name" value="EF_HAND_2"/>
    <property type="match status" value="3"/>
</dbReference>
<evidence type="ECO:0000256" key="11">
    <source>
        <dbReference type="ARBA" id="ARBA00072696"/>
    </source>
</evidence>
<keyword evidence="15" id="KW-1185">Reference proteome</keyword>
<evidence type="ECO:0000313" key="15">
    <source>
        <dbReference type="Proteomes" id="UP000076502"/>
    </source>
</evidence>
<comment type="subcellular location">
    <subcellularLocation>
        <location evidence="1">Endoplasmic reticulum lumen</location>
    </subcellularLocation>
</comment>
<dbReference type="GO" id="GO:0005509">
    <property type="term" value="F:calcium ion binding"/>
    <property type="evidence" value="ECO:0007669"/>
    <property type="project" value="InterPro"/>
</dbReference>
<feature type="compositionally biased region" description="Basic and acidic residues" evidence="12">
    <location>
        <begin position="111"/>
        <end position="121"/>
    </location>
</feature>
<feature type="compositionally biased region" description="Basic and acidic residues" evidence="12">
    <location>
        <begin position="134"/>
        <end position="147"/>
    </location>
</feature>
<evidence type="ECO:0000256" key="4">
    <source>
        <dbReference type="ARBA" id="ARBA00022737"/>
    </source>
</evidence>
<evidence type="ECO:0000259" key="13">
    <source>
        <dbReference type="PROSITE" id="PS50222"/>
    </source>
</evidence>
<keyword evidence="3" id="KW-0732">Signal</keyword>
<dbReference type="EMBL" id="KQ434826">
    <property type="protein sequence ID" value="KZC07411.1"/>
    <property type="molecule type" value="Genomic_DNA"/>
</dbReference>
<dbReference type="InterPro" id="IPR018247">
    <property type="entry name" value="EF_Hand_1_Ca_BS"/>
</dbReference>
<dbReference type="PANTHER" id="PTHR10827">
    <property type="entry name" value="RETICULOCALBIN"/>
    <property type="match status" value="1"/>
</dbReference>
<feature type="domain" description="EF-hand" evidence="13">
    <location>
        <begin position="345"/>
        <end position="369"/>
    </location>
</feature>
<protein>
    <recommendedName>
        <fullName evidence="11">Reticulocalbin-3</fullName>
    </recommendedName>
</protein>
<dbReference type="Pfam" id="PF13499">
    <property type="entry name" value="EF-hand_7"/>
    <property type="match status" value="2"/>
</dbReference>
<proteinExistence type="predicted"/>
<feature type="region of interest" description="Disordered" evidence="12">
    <location>
        <begin position="1"/>
        <end position="20"/>
    </location>
</feature>
<dbReference type="Gene3D" id="1.10.238.10">
    <property type="entry name" value="EF-hand"/>
    <property type="match status" value="3"/>
</dbReference>
<evidence type="ECO:0000256" key="3">
    <source>
        <dbReference type="ARBA" id="ARBA00022729"/>
    </source>
</evidence>
<gene>
    <name evidence="14" type="ORF">WN55_09403</name>
</gene>
<evidence type="ECO:0000256" key="2">
    <source>
        <dbReference type="ARBA" id="ARBA00022723"/>
    </source>
</evidence>
<feature type="domain" description="EF-hand" evidence="13">
    <location>
        <begin position="370"/>
        <end position="405"/>
    </location>
</feature>
<dbReference type="SUPFAM" id="SSF47473">
    <property type="entry name" value="EF-hand"/>
    <property type="match status" value="2"/>
</dbReference>
<evidence type="ECO:0000256" key="6">
    <source>
        <dbReference type="ARBA" id="ARBA00022837"/>
    </source>
</evidence>
<keyword evidence="8" id="KW-0143">Chaperone</keyword>
<keyword evidence="2" id="KW-0479">Metal-binding</keyword>
<dbReference type="CDD" id="cd16227">
    <property type="entry name" value="EFh_CREC_RCN2_like"/>
    <property type="match status" value="1"/>
</dbReference>
<evidence type="ECO:0000256" key="7">
    <source>
        <dbReference type="ARBA" id="ARBA00023180"/>
    </source>
</evidence>
<evidence type="ECO:0000256" key="9">
    <source>
        <dbReference type="ARBA" id="ARBA00056975"/>
    </source>
</evidence>
<keyword evidence="5" id="KW-0256">Endoplasmic reticulum</keyword>
<dbReference type="PANTHER" id="PTHR10827:SF95">
    <property type="entry name" value="LD34388P"/>
    <property type="match status" value="1"/>
</dbReference>
<dbReference type="Proteomes" id="UP000076502">
    <property type="component" value="Unassembled WGS sequence"/>
</dbReference>
<feature type="region of interest" description="Disordered" evidence="12">
    <location>
        <begin position="53"/>
        <end position="147"/>
    </location>
</feature>
<dbReference type="InterPro" id="IPR011992">
    <property type="entry name" value="EF-hand-dom_pair"/>
</dbReference>
<name>A0A154P6E5_DUFNO</name>
<comment type="subunit">
    <text evidence="10">Interacts with PCSK6 (immature form including the propeptide); probably involved in the maturation and the secretion of PCSK6.</text>
</comment>
<dbReference type="STRING" id="178035.A0A154P6E5"/>
<keyword evidence="6" id="KW-0106">Calcium</keyword>
<dbReference type="PROSITE" id="PS00018">
    <property type="entry name" value="EF_HAND_1"/>
    <property type="match status" value="6"/>
</dbReference>
<organism evidence="14 15">
    <name type="scientific">Dufourea novaeangliae</name>
    <name type="common">Sweat bee</name>
    <dbReference type="NCBI Taxonomy" id="178035"/>
    <lineage>
        <taxon>Eukaryota</taxon>
        <taxon>Metazoa</taxon>
        <taxon>Ecdysozoa</taxon>
        <taxon>Arthropoda</taxon>
        <taxon>Hexapoda</taxon>
        <taxon>Insecta</taxon>
        <taxon>Pterygota</taxon>
        <taxon>Neoptera</taxon>
        <taxon>Endopterygota</taxon>
        <taxon>Hymenoptera</taxon>
        <taxon>Apocrita</taxon>
        <taxon>Aculeata</taxon>
        <taxon>Apoidea</taxon>
        <taxon>Anthophila</taxon>
        <taxon>Halictidae</taxon>
        <taxon>Rophitinae</taxon>
        <taxon>Dufourea</taxon>
    </lineage>
</organism>